<dbReference type="AlphaFoldDB" id="A0A4R5B4M9"/>
<evidence type="ECO:0000256" key="2">
    <source>
        <dbReference type="ARBA" id="ARBA00022630"/>
    </source>
</evidence>
<protein>
    <recommendedName>
        <fullName evidence="4">FAD-binding domain-containing protein</fullName>
    </recommendedName>
</protein>
<feature type="domain" description="FAD-binding" evidence="4">
    <location>
        <begin position="4"/>
        <end position="336"/>
    </location>
</feature>
<dbReference type="RefSeq" id="WP_131898125.1">
    <property type="nucleotide sequence ID" value="NZ_SMKU01000167.1"/>
</dbReference>
<dbReference type="GO" id="GO:0071949">
    <property type="term" value="F:FAD binding"/>
    <property type="evidence" value="ECO:0007669"/>
    <property type="project" value="InterPro"/>
</dbReference>
<organism evidence="5 6">
    <name type="scientific">Actinomadura rubrisoli</name>
    <dbReference type="NCBI Taxonomy" id="2530368"/>
    <lineage>
        <taxon>Bacteria</taxon>
        <taxon>Bacillati</taxon>
        <taxon>Actinomycetota</taxon>
        <taxon>Actinomycetes</taxon>
        <taxon>Streptosporangiales</taxon>
        <taxon>Thermomonosporaceae</taxon>
        <taxon>Actinomadura</taxon>
    </lineage>
</organism>
<comment type="caution">
    <text evidence="5">The sequence shown here is derived from an EMBL/GenBank/DDBJ whole genome shotgun (WGS) entry which is preliminary data.</text>
</comment>
<evidence type="ECO:0000313" key="6">
    <source>
        <dbReference type="Proteomes" id="UP000294513"/>
    </source>
</evidence>
<evidence type="ECO:0000259" key="4">
    <source>
        <dbReference type="Pfam" id="PF01494"/>
    </source>
</evidence>
<keyword evidence="3" id="KW-0274">FAD</keyword>
<dbReference type="PRINTS" id="PR00420">
    <property type="entry name" value="RNGMNOXGNASE"/>
</dbReference>
<dbReference type="Proteomes" id="UP000294513">
    <property type="component" value="Unassembled WGS sequence"/>
</dbReference>
<dbReference type="Gene3D" id="3.30.70.2450">
    <property type="match status" value="1"/>
</dbReference>
<dbReference type="OrthoDB" id="8670884at2"/>
<dbReference type="Gene3D" id="3.40.30.120">
    <property type="match status" value="1"/>
</dbReference>
<dbReference type="InterPro" id="IPR050641">
    <property type="entry name" value="RIFMO-like"/>
</dbReference>
<gene>
    <name evidence="5" type="ORF">E1298_27130</name>
</gene>
<dbReference type="Gene3D" id="3.50.50.60">
    <property type="entry name" value="FAD/NAD(P)-binding domain"/>
    <property type="match status" value="1"/>
</dbReference>
<proteinExistence type="predicted"/>
<comment type="cofactor">
    <cofactor evidence="1">
        <name>FAD</name>
        <dbReference type="ChEBI" id="CHEBI:57692"/>
    </cofactor>
</comment>
<dbReference type="GO" id="GO:0016709">
    <property type="term" value="F:oxidoreductase activity, acting on paired donors, with incorporation or reduction of molecular oxygen, NAD(P)H as one donor, and incorporation of one atom of oxygen"/>
    <property type="evidence" value="ECO:0007669"/>
    <property type="project" value="UniProtKB-ARBA"/>
</dbReference>
<sequence length="495" mass="52104">MNDTVIIAGAGPAGLMLACELGLAGVETVVVERTPEPRVDAPGVAINAGTIELLDQRGLMAELREGALVLPTEHFGFLFLDSARLDRPHENTVLILQPKLEQRLERRAAELGVRIRRGTEVTEIRRTAEGVEVGVRGPAGDEVLRGRYLVGCDGRDSTVRTLAGIDFPGVDAVFHGIVGDVEIDVADLGPGQIGAFHHASGGHYLGAPLEPGVLRIMTAEFGVEPPAGDVPVGMDELKAATLRLTGHDLKTDTFRWLRRYQNTTRNADRYADGPVFLAGEAAHVHYPFNGQGIGTGVQDAVNLGWKLAATLQGWAPAGLLDTYHAERHPAGAAACANVRAQVALCHPPEAVAPLREIFATLASFEEVNTYLIELVTGQSVTYPAAEGAHPLTGRRLPHVPLTVDGADSGTAALLRPGRGTLLDLTGGRSAPATAYAALAEGFRVDVRAAAPSRHIAAETVLLRPDGHVAWAAGDGKDLDGLDAALRAWFGAPAGG</sequence>
<dbReference type="SUPFAM" id="SSF51905">
    <property type="entry name" value="FAD/NAD(P)-binding domain"/>
    <property type="match status" value="1"/>
</dbReference>
<dbReference type="EMBL" id="SMKU01000167">
    <property type="protein sequence ID" value="TDD79749.1"/>
    <property type="molecule type" value="Genomic_DNA"/>
</dbReference>
<keyword evidence="2" id="KW-0285">Flavoprotein</keyword>
<dbReference type="InterPro" id="IPR002938">
    <property type="entry name" value="FAD-bd"/>
</dbReference>
<dbReference type="PANTHER" id="PTHR43004">
    <property type="entry name" value="TRK SYSTEM POTASSIUM UPTAKE PROTEIN"/>
    <property type="match status" value="1"/>
</dbReference>
<dbReference type="Pfam" id="PF21274">
    <property type="entry name" value="Rng_hyd_C"/>
    <property type="match status" value="1"/>
</dbReference>
<evidence type="ECO:0000313" key="5">
    <source>
        <dbReference type="EMBL" id="TDD79749.1"/>
    </source>
</evidence>
<evidence type="ECO:0000256" key="3">
    <source>
        <dbReference type="ARBA" id="ARBA00022827"/>
    </source>
</evidence>
<dbReference type="InterPro" id="IPR036188">
    <property type="entry name" value="FAD/NAD-bd_sf"/>
</dbReference>
<dbReference type="PANTHER" id="PTHR43004:SF19">
    <property type="entry name" value="BINDING MONOOXYGENASE, PUTATIVE (JCVI)-RELATED"/>
    <property type="match status" value="1"/>
</dbReference>
<evidence type="ECO:0000256" key="1">
    <source>
        <dbReference type="ARBA" id="ARBA00001974"/>
    </source>
</evidence>
<name>A0A4R5B4M9_9ACTN</name>
<dbReference type="Pfam" id="PF01494">
    <property type="entry name" value="FAD_binding_3"/>
    <property type="match status" value="1"/>
</dbReference>
<accession>A0A4R5B4M9</accession>
<reference evidence="5 6" key="1">
    <citation type="submission" date="2019-03" db="EMBL/GenBank/DDBJ databases">
        <title>Draft genome sequences of novel Actinobacteria.</title>
        <authorList>
            <person name="Sahin N."/>
            <person name="Ay H."/>
            <person name="Saygin H."/>
        </authorList>
    </citation>
    <scope>NUCLEOTIDE SEQUENCE [LARGE SCALE GENOMIC DNA]</scope>
    <source>
        <strain evidence="5 6">H3C3</strain>
    </source>
</reference>
<keyword evidence="6" id="KW-1185">Reference proteome</keyword>